<organism evidence="2 3">
    <name type="scientific">Saccharomyces cerevisiae x Saccharomyces kudriavzevii (strain VIN7)</name>
    <name type="common">Yeast</name>
    <dbReference type="NCBI Taxonomy" id="1095631"/>
    <lineage>
        <taxon>Eukaryota</taxon>
        <taxon>Fungi</taxon>
        <taxon>Dikarya</taxon>
        <taxon>Ascomycota</taxon>
        <taxon>Saccharomycotina</taxon>
        <taxon>Saccharomycetes</taxon>
        <taxon>Saccharomycetales</taxon>
        <taxon>Saccharomycetaceae</taxon>
        <taxon>Saccharomyces</taxon>
    </lineage>
</organism>
<dbReference type="AlphaFoldDB" id="H0H132"/>
<keyword evidence="3" id="KW-1185">Reference proteome</keyword>
<evidence type="ECO:0000313" key="3">
    <source>
        <dbReference type="Proteomes" id="UP000009009"/>
    </source>
</evidence>
<dbReference type="Gene3D" id="3.40.50.1820">
    <property type="entry name" value="alpha/beta hydrolase"/>
    <property type="match status" value="1"/>
</dbReference>
<evidence type="ECO:0000313" key="2">
    <source>
        <dbReference type="EMBL" id="EHN00228.1"/>
    </source>
</evidence>
<dbReference type="PANTHER" id="PTHR43194">
    <property type="entry name" value="HYDROLASE ALPHA/BETA FOLD FAMILY"/>
    <property type="match status" value="1"/>
</dbReference>
<proteinExistence type="predicted"/>
<feature type="domain" description="AB hydrolase-1" evidence="1">
    <location>
        <begin position="54"/>
        <end position="328"/>
    </location>
</feature>
<dbReference type="InterPro" id="IPR000073">
    <property type="entry name" value="AB_hydrolase_1"/>
</dbReference>
<evidence type="ECO:0000259" key="1">
    <source>
        <dbReference type="Pfam" id="PF12697"/>
    </source>
</evidence>
<dbReference type="PANTHER" id="PTHR43194:SF2">
    <property type="entry name" value="PEROXISOMAL MEMBRANE PROTEIN LPX1"/>
    <property type="match status" value="1"/>
</dbReference>
<reference evidence="2 3" key="1">
    <citation type="journal article" date="2012" name="FEMS Yeast Res.">
        <title>The genome sequence of the wine yeast VIN7 reveals an allotriploid hybrid genome with Saccharomyces cerevisiae and Saccharomyces kudriavzevii origins.</title>
        <authorList>
            <person name="Borneman A.R."/>
            <person name="Desany B.A."/>
            <person name="Riches D."/>
            <person name="Affourtit J.P."/>
            <person name="Forgan A.H."/>
            <person name="Pretorius I.S."/>
            <person name="Egholm M."/>
            <person name="Chambers P.J."/>
        </authorList>
    </citation>
    <scope>NUCLEOTIDE SEQUENCE [LARGE SCALE GENOMIC DNA]</scope>
    <source>
        <strain evidence="2 3">VIN7</strain>
    </source>
</reference>
<dbReference type="SUPFAM" id="SSF53474">
    <property type="entry name" value="alpha/beta-Hydrolases"/>
    <property type="match status" value="1"/>
</dbReference>
<dbReference type="OrthoDB" id="94039at2759"/>
<gene>
    <name evidence="2" type="ORF">VIN7_9934</name>
</gene>
<dbReference type="HOGENOM" id="CLU_061432_0_0_1"/>
<dbReference type="Proteomes" id="UP000009009">
    <property type="component" value="Unassembled WGS sequence"/>
</dbReference>
<accession>H0H132</accession>
<dbReference type="PhylomeDB" id="H0H132"/>
<comment type="caution">
    <text evidence="2">The sequence shown here is derived from an EMBL/GenBank/DDBJ whole genome shotgun (WGS) entry which is preliminary data.</text>
</comment>
<dbReference type="InterPro" id="IPR050228">
    <property type="entry name" value="Carboxylesterase_BioH"/>
</dbReference>
<sequence length="383" mass="42869">METDTFTRETKTCSASWPRAPQSTLCATDRLELVYDVYTSVKRHHRPRATNINLVFLHGSGMSRVVWEYYLPRLVAADPGGNYALHKIMLIDQVNHGDSAVRNRGYLGTDFNWIDGARDVLKIASLELGGNGNEPALNVAVGHSMGGFQALACDVLQPYLFHLLILIEPVVITRQATSGGRPGAPPGSPQIPENLYNSLLSKTCDRFADESQYVKYMKNDSFFTNAHAQILQDIIDFERTKAPGDDKSVRTKMEQTQNLLCYMNIQSFASFLISNVKFVAKRTIHIVGARSNWCPPENQLFLQKTLQNYHLDVIPGGSHLVNVEAPDLIIGKINHHIREFVLTSPLQSSRGPHLSLDERTAKFNQAFESFENSTLIKTSKPKL</sequence>
<dbReference type="EMBL" id="AGVY01000362">
    <property type="protein sequence ID" value="EHN00228.1"/>
    <property type="molecule type" value="Genomic_DNA"/>
</dbReference>
<dbReference type="InterPro" id="IPR029058">
    <property type="entry name" value="AB_hydrolase_fold"/>
</dbReference>
<name>H0H132_SACCK</name>
<protein>
    <submittedName>
        <fullName evidence="2">Lpx1p</fullName>
    </submittedName>
</protein>
<dbReference type="Pfam" id="PF12697">
    <property type="entry name" value="Abhydrolase_6"/>
    <property type="match status" value="1"/>
</dbReference>